<protein>
    <submittedName>
        <fullName evidence="1">4450_t:CDS:1</fullName>
    </submittedName>
</protein>
<evidence type="ECO:0000313" key="2">
    <source>
        <dbReference type="Proteomes" id="UP000789405"/>
    </source>
</evidence>
<dbReference type="Proteomes" id="UP000789405">
    <property type="component" value="Unassembled WGS sequence"/>
</dbReference>
<accession>A0A9N9CZI0</accession>
<dbReference type="AlphaFoldDB" id="A0A9N9CZI0"/>
<proteinExistence type="predicted"/>
<name>A0A9N9CZI0_9GLOM</name>
<evidence type="ECO:0000313" key="1">
    <source>
        <dbReference type="EMBL" id="CAG8617960.1"/>
    </source>
</evidence>
<reference evidence="1" key="1">
    <citation type="submission" date="2021-06" db="EMBL/GenBank/DDBJ databases">
        <authorList>
            <person name="Kallberg Y."/>
            <person name="Tangrot J."/>
            <person name="Rosling A."/>
        </authorList>
    </citation>
    <scope>NUCLEOTIDE SEQUENCE</scope>
    <source>
        <strain evidence="1">MA453B</strain>
    </source>
</reference>
<keyword evidence="2" id="KW-1185">Reference proteome</keyword>
<comment type="caution">
    <text evidence="1">The sequence shown here is derived from an EMBL/GenBank/DDBJ whole genome shotgun (WGS) entry which is preliminary data.</text>
</comment>
<gene>
    <name evidence="1" type="ORF">DERYTH_LOCUS8487</name>
</gene>
<sequence>MLVTSNMYQEGIPFLQIQAVINDHHEVKAILEDIIYAHKIIAVHIHEVIAAHVHKVILLIDQNITLIQNIEKNDDHNYNNNRLKTPIQEESQLDNLICKENGQLESSKIS</sequence>
<organism evidence="1 2">
    <name type="scientific">Dentiscutata erythropus</name>
    <dbReference type="NCBI Taxonomy" id="1348616"/>
    <lineage>
        <taxon>Eukaryota</taxon>
        <taxon>Fungi</taxon>
        <taxon>Fungi incertae sedis</taxon>
        <taxon>Mucoromycota</taxon>
        <taxon>Glomeromycotina</taxon>
        <taxon>Glomeromycetes</taxon>
        <taxon>Diversisporales</taxon>
        <taxon>Gigasporaceae</taxon>
        <taxon>Dentiscutata</taxon>
    </lineage>
</organism>
<dbReference type="EMBL" id="CAJVPY010004400">
    <property type="protein sequence ID" value="CAG8617960.1"/>
    <property type="molecule type" value="Genomic_DNA"/>
</dbReference>